<dbReference type="OrthoDB" id="1933539at2759"/>
<evidence type="ECO:0000259" key="5">
    <source>
        <dbReference type="Pfam" id="PF18052"/>
    </source>
</evidence>
<keyword evidence="1" id="KW-0677">Repeat</keyword>
<accession>A0A5N6P6N1</accession>
<proteinExistence type="predicted"/>
<dbReference type="GO" id="GO:0006952">
    <property type="term" value="P:defense response"/>
    <property type="evidence" value="ECO:0007669"/>
    <property type="project" value="UniProtKB-KW"/>
</dbReference>
<dbReference type="GO" id="GO:0000166">
    <property type="term" value="F:nucleotide binding"/>
    <property type="evidence" value="ECO:0007669"/>
    <property type="project" value="UniProtKB-KW"/>
</dbReference>
<name>A0A5N6P6N1_9ASTR</name>
<keyword evidence="2" id="KW-0547">Nucleotide-binding</keyword>
<feature type="compositionally biased region" description="Polar residues" evidence="4">
    <location>
        <begin position="272"/>
        <end position="281"/>
    </location>
</feature>
<evidence type="ECO:0000313" key="6">
    <source>
        <dbReference type="EMBL" id="KAD5960856.1"/>
    </source>
</evidence>
<dbReference type="InterPro" id="IPR041118">
    <property type="entry name" value="Rx_N"/>
</dbReference>
<evidence type="ECO:0000313" key="8">
    <source>
        <dbReference type="Proteomes" id="UP000326396"/>
    </source>
</evidence>
<gene>
    <name evidence="6" type="ORF">E3N88_12328</name>
    <name evidence="7" type="ORF">E3N88_12377</name>
</gene>
<dbReference type="Proteomes" id="UP000326396">
    <property type="component" value="Linkage Group LG14"/>
</dbReference>
<feature type="domain" description="Disease resistance N-terminal" evidence="5">
    <location>
        <begin position="9"/>
        <end position="95"/>
    </location>
</feature>
<feature type="region of interest" description="Disordered" evidence="4">
    <location>
        <begin position="264"/>
        <end position="285"/>
    </location>
</feature>
<keyword evidence="3" id="KW-0611">Plant defense</keyword>
<keyword evidence="8" id="KW-1185">Reference proteome</keyword>
<dbReference type="Gene3D" id="1.20.5.4130">
    <property type="match status" value="1"/>
</dbReference>
<evidence type="ECO:0000256" key="2">
    <source>
        <dbReference type="ARBA" id="ARBA00022741"/>
    </source>
</evidence>
<comment type="caution">
    <text evidence="7">The sequence shown here is derived from an EMBL/GenBank/DDBJ whole genome shotgun (WGS) entry which is preliminary data.</text>
</comment>
<reference evidence="7 8" key="1">
    <citation type="submission" date="2019-05" db="EMBL/GenBank/DDBJ databases">
        <title>Mikania micrantha, genome provides insights into the molecular mechanism of rapid growth.</title>
        <authorList>
            <person name="Liu B."/>
        </authorList>
    </citation>
    <scope>NUCLEOTIDE SEQUENCE [LARGE SCALE GENOMIC DNA]</scope>
    <source>
        <strain evidence="7">NLD-2019</strain>
        <tissue evidence="7">Leaf</tissue>
    </source>
</reference>
<organism evidence="7 8">
    <name type="scientific">Mikania micrantha</name>
    <name type="common">bitter vine</name>
    <dbReference type="NCBI Taxonomy" id="192012"/>
    <lineage>
        <taxon>Eukaryota</taxon>
        <taxon>Viridiplantae</taxon>
        <taxon>Streptophyta</taxon>
        <taxon>Embryophyta</taxon>
        <taxon>Tracheophyta</taxon>
        <taxon>Spermatophyta</taxon>
        <taxon>Magnoliopsida</taxon>
        <taxon>eudicotyledons</taxon>
        <taxon>Gunneridae</taxon>
        <taxon>Pentapetalae</taxon>
        <taxon>asterids</taxon>
        <taxon>campanulids</taxon>
        <taxon>Asterales</taxon>
        <taxon>Asteraceae</taxon>
        <taxon>Asteroideae</taxon>
        <taxon>Heliantheae alliance</taxon>
        <taxon>Eupatorieae</taxon>
        <taxon>Mikania</taxon>
    </lineage>
</organism>
<sequence>MGDPIVSSVINLVMERSTSLAAQDFAVLWGLKSDLRSLRTIFIQIQSVLADAEVKQRTNRDLQDWLRKLRAASFEVENVLEEVSTEALLRRLHVERGIKNNVSTFFSASNPLKFRVRMVQRVREMKESLDAIAAEIIKFELEEGVANLEGVTDIETSATRAIKSIDCEIVGREYEKEMIVGKICSNFDVSGHLNMNVMMDVLCFITSEFRVAYPETRTKFPCCNSAETGVKVMFLRSGKAVAISAVDISRGSVWANPGAAGWQEATQKSRETMTTTQSNSPEGRGSNPDFCCFPIGSHCCLIRLFIIHEAYEECDETTSKGPVTNLMVKDAVVHVHQRLVVDGENMIPMKFTDLATESPGLQQESFFRSEQRVYEVGQPTIEWHIAWCNHPLKKATQKTCN</sequence>
<evidence type="ECO:0000256" key="4">
    <source>
        <dbReference type="SAM" id="MobiDB-lite"/>
    </source>
</evidence>
<dbReference type="EMBL" id="SZYD01000006">
    <property type="protein sequence ID" value="KAD5960905.1"/>
    <property type="molecule type" value="Genomic_DNA"/>
</dbReference>
<dbReference type="AlphaFoldDB" id="A0A5N6P6N1"/>
<evidence type="ECO:0000256" key="3">
    <source>
        <dbReference type="ARBA" id="ARBA00022821"/>
    </source>
</evidence>
<dbReference type="EMBL" id="SZYD01000006">
    <property type="protein sequence ID" value="KAD5960856.1"/>
    <property type="molecule type" value="Genomic_DNA"/>
</dbReference>
<evidence type="ECO:0000256" key="1">
    <source>
        <dbReference type="ARBA" id="ARBA00022737"/>
    </source>
</evidence>
<protein>
    <recommendedName>
        <fullName evidence="5">Disease resistance N-terminal domain-containing protein</fullName>
    </recommendedName>
</protein>
<dbReference type="Pfam" id="PF18052">
    <property type="entry name" value="Rx_N"/>
    <property type="match status" value="1"/>
</dbReference>
<evidence type="ECO:0000313" key="7">
    <source>
        <dbReference type="EMBL" id="KAD5960905.1"/>
    </source>
</evidence>